<feature type="domain" description="NADP-dependent oxidoreductase" evidence="1">
    <location>
        <begin position="22"/>
        <end position="339"/>
    </location>
</feature>
<organism evidence="2 3">
    <name type="scientific">Mucilaginibacter ginsenosidivorans</name>
    <dbReference type="NCBI Taxonomy" id="398053"/>
    <lineage>
        <taxon>Bacteria</taxon>
        <taxon>Pseudomonadati</taxon>
        <taxon>Bacteroidota</taxon>
        <taxon>Sphingobacteriia</taxon>
        <taxon>Sphingobacteriales</taxon>
        <taxon>Sphingobacteriaceae</taxon>
        <taxon>Mucilaginibacter</taxon>
    </lineage>
</organism>
<keyword evidence="3" id="KW-1185">Reference proteome</keyword>
<dbReference type="AlphaFoldDB" id="A0A5B8UR30"/>
<dbReference type="InterPro" id="IPR023210">
    <property type="entry name" value="NADP_OxRdtase_dom"/>
</dbReference>
<proteinExistence type="predicted"/>
<dbReference type="EMBL" id="CP042436">
    <property type="protein sequence ID" value="QEC61567.1"/>
    <property type="molecule type" value="Genomic_DNA"/>
</dbReference>
<dbReference type="Proteomes" id="UP000321479">
    <property type="component" value="Chromosome"/>
</dbReference>
<dbReference type="GO" id="GO:0005829">
    <property type="term" value="C:cytosol"/>
    <property type="evidence" value="ECO:0007669"/>
    <property type="project" value="TreeGrafter"/>
</dbReference>
<dbReference type="Gene3D" id="3.20.20.100">
    <property type="entry name" value="NADP-dependent oxidoreductase domain"/>
    <property type="match status" value="1"/>
</dbReference>
<dbReference type="RefSeq" id="WP_147030144.1">
    <property type="nucleotide sequence ID" value="NZ_CP042436.1"/>
</dbReference>
<evidence type="ECO:0000259" key="1">
    <source>
        <dbReference type="Pfam" id="PF00248"/>
    </source>
</evidence>
<gene>
    <name evidence="2" type="ORF">FRZ54_02850</name>
</gene>
<sequence>MEGYQKPGSKGLEKEPLNLPPVIFGTSGLGNLFVALDEDEKLNIVSECVRLSNGKVIFDSAGKYGAGLALKSLGECLRKLNIPQEKVVISNKLGWLRTELKTAEPTFEPGVWKNLKHDAIQNISYDGIIDCFEQGNELLGGYIPQMVSVHDPDEYINNAKDHHHAEKLYNDVLEAYDALHDLKAHGEVQSIGLGAKDWKIIRRIAGDIQLDWIMIANSMTIKSHPKELLDFIVEMEASGVYVINSAVFQSGFLVGSNYYDYRLIERGSSQNDALYKWRDHFFEKCNKFNVKPSEACVQFALNVPGVKSIALNTTNAARVQSNLGMLNANIPLEFWQELKINDLIEVDFVSWLRHETTTQD</sequence>
<dbReference type="OrthoDB" id="9773828at2"/>
<dbReference type="GO" id="GO:0016491">
    <property type="term" value="F:oxidoreductase activity"/>
    <property type="evidence" value="ECO:0007669"/>
    <property type="project" value="InterPro"/>
</dbReference>
<dbReference type="InterPro" id="IPR036812">
    <property type="entry name" value="NAD(P)_OxRdtase_dom_sf"/>
</dbReference>
<reference evidence="2 3" key="1">
    <citation type="journal article" date="2017" name="Curr. Microbiol.">
        <title>Mucilaginibacter ginsenosidivorans sp. nov., Isolated from Soil of Ginseng Field.</title>
        <authorList>
            <person name="Kim M.M."/>
            <person name="Siddiqi M.Z."/>
            <person name="Im W.T."/>
        </authorList>
    </citation>
    <scope>NUCLEOTIDE SEQUENCE [LARGE SCALE GENOMIC DNA]</scope>
    <source>
        <strain evidence="2 3">Gsoil 3017</strain>
    </source>
</reference>
<dbReference type="CDD" id="cd19152">
    <property type="entry name" value="AKR_AKR15A"/>
    <property type="match status" value="1"/>
</dbReference>
<dbReference type="PANTHER" id="PTHR42686">
    <property type="entry name" value="GH17980P-RELATED"/>
    <property type="match status" value="1"/>
</dbReference>
<protein>
    <submittedName>
        <fullName evidence="2">Aldo/keto reductase</fullName>
    </submittedName>
</protein>
<evidence type="ECO:0000313" key="2">
    <source>
        <dbReference type="EMBL" id="QEC61567.1"/>
    </source>
</evidence>
<dbReference type="InterPro" id="IPR020471">
    <property type="entry name" value="AKR"/>
</dbReference>
<dbReference type="SUPFAM" id="SSF51430">
    <property type="entry name" value="NAD(P)-linked oxidoreductase"/>
    <property type="match status" value="1"/>
</dbReference>
<dbReference type="Pfam" id="PF00248">
    <property type="entry name" value="Aldo_ket_red"/>
    <property type="match status" value="1"/>
</dbReference>
<dbReference type="PANTHER" id="PTHR42686:SF1">
    <property type="entry name" value="GH17980P-RELATED"/>
    <property type="match status" value="1"/>
</dbReference>
<evidence type="ECO:0000313" key="3">
    <source>
        <dbReference type="Proteomes" id="UP000321479"/>
    </source>
</evidence>
<name>A0A5B8UR30_9SPHI</name>
<dbReference type="KEGG" id="mgin:FRZ54_02850"/>
<accession>A0A5B8UR30</accession>